<gene>
    <name evidence="2" type="ORF">P8634_08265</name>
</gene>
<feature type="transmembrane region" description="Helical" evidence="1">
    <location>
        <begin position="473"/>
        <end position="492"/>
    </location>
</feature>
<evidence type="ECO:0000313" key="2">
    <source>
        <dbReference type="EMBL" id="WFR88762.1"/>
    </source>
</evidence>
<dbReference type="Proteomes" id="UP001218104">
    <property type="component" value="Chromosome"/>
</dbReference>
<dbReference type="EMBL" id="CP121468">
    <property type="protein sequence ID" value="WFR88762.1"/>
    <property type="molecule type" value="Genomic_DNA"/>
</dbReference>
<feature type="transmembrane region" description="Helical" evidence="1">
    <location>
        <begin position="231"/>
        <end position="264"/>
    </location>
</feature>
<keyword evidence="1" id="KW-0812">Transmembrane</keyword>
<dbReference type="RefSeq" id="WP_278319009.1">
    <property type="nucleotide sequence ID" value="NZ_CP053314.1"/>
</dbReference>
<feature type="transmembrane region" description="Helical" evidence="1">
    <location>
        <begin position="276"/>
        <end position="294"/>
    </location>
</feature>
<feature type="transmembrane region" description="Helical" evidence="1">
    <location>
        <begin position="146"/>
        <end position="166"/>
    </location>
</feature>
<accession>A0AAJ6D130</accession>
<feature type="transmembrane region" description="Helical" evidence="1">
    <location>
        <begin position="35"/>
        <end position="56"/>
    </location>
</feature>
<proteinExistence type="predicted"/>
<feature type="transmembrane region" description="Helical" evidence="1">
    <location>
        <begin position="424"/>
        <end position="441"/>
    </location>
</feature>
<feature type="transmembrane region" description="Helical" evidence="1">
    <location>
        <begin position="12"/>
        <end position="29"/>
    </location>
</feature>
<keyword evidence="1" id="KW-0472">Membrane</keyword>
<evidence type="ECO:0000256" key="1">
    <source>
        <dbReference type="SAM" id="Phobius"/>
    </source>
</evidence>
<reference evidence="2" key="1">
    <citation type="submission" date="2023-04" db="EMBL/GenBank/DDBJ databases">
        <title>Genomic of Limosilactobacillus fermentum MSJK0025.</title>
        <authorList>
            <person name="Yang S."/>
        </authorList>
    </citation>
    <scope>NUCLEOTIDE SEQUENCE</scope>
    <source>
        <strain evidence="2">MSJK0025</strain>
    </source>
</reference>
<evidence type="ECO:0008006" key="4">
    <source>
        <dbReference type="Google" id="ProtNLM"/>
    </source>
</evidence>
<sequence>MKIFGNRIANVFLYPMLVLTLIGIIAKFQNNLLDISKISMVMLLMIIAIFTVLWTCKNNFKIKLSRNFCCSLVIIGIILTVTWQVILIIELSGITWWDPSIIQTAAMGKPNWLGKNYFSYYPNTFIMCAFETHIYEWVKNIGMQGFIKLLNSLNIVLLDLSWGLIIYSTNSFFHKKKVTINVSWLSWAMIIVSPYVAIFYSDIPAFFIGSSMLALLSLLKDTNNKKIRTLVCVLIGVISALGYFIKPSTVIVDMALGLVIVIYLATNKNKKYLKHVLIGGGIVVLSFGGVYLGAKYYESHNSINVIDAKKAMPMTEFMAMGLSGNGGYNPVDVGQNITKSTPAERNKLNISLIKQRLKGYGISGYIRFLMKKQILNTNDGTFGWQAESGKKGFLIPFKIHTGIRGYIQRMFTGNSANQNWKGNALWVQFIWGLVVLGMLLALSSQEYTILILKYTVLGGMIFLLLFEGGRTRYLIQFLPYILILSAYGWGSIDFKNLYSCFQSNKLDCLPHNR</sequence>
<organism evidence="2 3">
    <name type="scientific">Limosilactobacillus fermentum</name>
    <name type="common">Lactobacillus fermentum</name>
    <dbReference type="NCBI Taxonomy" id="1613"/>
    <lineage>
        <taxon>Bacteria</taxon>
        <taxon>Bacillati</taxon>
        <taxon>Bacillota</taxon>
        <taxon>Bacilli</taxon>
        <taxon>Lactobacillales</taxon>
        <taxon>Lactobacillaceae</taxon>
        <taxon>Limosilactobacillus</taxon>
    </lineage>
</organism>
<feature type="transmembrane region" description="Helical" evidence="1">
    <location>
        <begin position="447"/>
        <end position="466"/>
    </location>
</feature>
<name>A0AAJ6D130_LIMFE</name>
<keyword evidence="1" id="KW-1133">Transmembrane helix</keyword>
<dbReference type="AlphaFoldDB" id="A0AAJ6D130"/>
<evidence type="ECO:0000313" key="3">
    <source>
        <dbReference type="Proteomes" id="UP001218104"/>
    </source>
</evidence>
<feature type="transmembrane region" description="Helical" evidence="1">
    <location>
        <begin position="68"/>
        <end position="89"/>
    </location>
</feature>
<protein>
    <recommendedName>
        <fullName evidence="4">Glycosyltransferase RgtA/B/C/D-like domain-containing protein</fullName>
    </recommendedName>
</protein>